<keyword evidence="1 2" id="KW-0863">Zinc-finger</keyword>
<comment type="subcellular location">
    <subcellularLocation>
        <location evidence="2">Nucleus</location>
    </subcellularLocation>
</comment>
<protein>
    <recommendedName>
        <fullName evidence="2">Protein FAR1-RELATED SEQUENCE</fullName>
    </recommendedName>
</protein>
<dbReference type="InterPro" id="IPR036875">
    <property type="entry name" value="Znf_CCHC_sf"/>
</dbReference>
<keyword evidence="6" id="KW-1185">Reference proteome</keyword>
<sequence>MVMPSTFNRFCLWHILNKFSEKMNVMVYNEQYHMLVNIIKNSESSFEFEERWSAIMVSTSLDCNEWLTSMYELRTRWVPAYVKHIFSAGMSSSQRCSYHMREFDSLHIRIKELDDEGNGSFSRNMSKSREQSEPIGDPTVIRAKGCGKRLKSSKEKSLSKNSRQCRCCGENGHDKRTCPRLNDRSNMEMYQPNLHDLPSTQDDGRDDATLASNASSHFHFGNWFG</sequence>
<organism evidence="5 6">
    <name type="scientific">Abeliophyllum distichum</name>
    <dbReference type="NCBI Taxonomy" id="126358"/>
    <lineage>
        <taxon>Eukaryota</taxon>
        <taxon>Viridiplantae</taxon>
        <taxon>Streptophyta</taxon>
        <taxon>Embryophyta</taxon>
        <taxon>Tracheophyta</taxon>
        <taxon>Spermatophyta</taxon>
        <taxon>Magnoliopsida</taxon>
        <taxon>eudicotyledons</taxon>
        <taxon>Gunneridae</taxon>
        <taxon>Pentapetalae</taxon>
        <taxon>asterids</taxon>
        <taxon>lamiids</taxon>
        <taxon>Lamiales</taxon>
        <taxon>Oleaceae</taxon>
        <taxon>Forsythieae</taxon>
        <taxon>Abeliophyllum</taxon>
    </lineage>
</organism>
<dbReference type="AlphaFoldDB" id="A0ABD1V807"/>
<feature type="domain" description="CCHC-type" evidence="4">
    <location>
        <begin position="165"/>
        <end position="180"/>
    </location>
</feature>
<dbReference type="GO" id="GO:0005634">
    <property type="term" value="C:nucleus"/>
    <property type="evidence" value="ECO:0007669"/>
    <property type="project" value="UniProtKB-SubCell"/>
</dbReference>
<evidence type="ECO:0000256" key="1">
    <source>
        <dbReference type="PROSITE-ProRule" id="PRU00047"/>
    </source>
</evidence>
<gene>
    <name evidence="5" type="ORF">Adt_06826</name>
</gene>
<evidence type="ECO:0000313" key="5">
    <source>
        <dbReference type="EMBL" id="KAL2533475.1"/>
    </source>
</evidence>
<feature type="region of interest" description="Disordered" evidence="3">
    <location>
        <begin position="191"/>
        <end position="210"/>
    </location>
</feature>
<dbReference type="InterPro" id="IPR031052">
    <property type="entry name" value="FHY3/FAR1"/>
</dbReference>
<proteinExistence type="inferred from homology"/>
<evidence type="ECO:0000259" key="4">
    <source>
        <dbReference type="PROSITE" id="PS50158"/>
    </source>
</evidence>
<evidence type="ECO:0000256" key="2">
    <source>
        <dbReference type="RuleBase" id="RU367018"/>
    </source>
</evidence>
<dbReference type="EMBL" id="JBFOLK010000002">
    <property type="protein sequence ID" value="KAL2533475.1"/>
    <property type="molecule type" value="Genomic_DNA"/>
</dbReference>
<dbReference type="Proteomes" id="UP001604336">
    <property type="component" value="Unassembled WGS sequence"/>
</dbReference>
<evidence type="ECO:0000313" key="6">
    <source>
        <dbReference type="Proteomes" id="UP001604336"/>
    </source>
</evidence>
<evidence type="ECO:0000256" key="3">
    <source>
        <dbReference type="SAM" id="MobiDB-lite"/>
    </source>
</evidence>
<name>A0ABD1V807_9LAMI</name>
<keyword evidence="2" id="KW-0862">Zinc</keyword>
<reference evidence="6" key="1">
    <citation type="submission" date="2024-07" db="EMBL/GenBank/DDBJ databases">
        <title>Two chromosome-level genome assemblies of Korean endemic species Abeliophyllum distichum and Forsythia ovata (Oleaceae).</title>
        <authorList>
            <person name="Jang H."/>
        </authorList>
    </citation>
    <scope>NUCLEOTIDE SEQUENCE [LARGE SCALE GENOMIC DNA]</scope>
</reference>
<dbReference type="SUPFAM" id="SSF57756">
    <property type="entry name" value="Retrovirus zinc finger-like domains"/>
    <property type="match status" value="1"/>
</dbReference>
<feature type="region of interest" description="Disordered" evidence="3">
    <location>
        <begin position="117"/>
        <end position="140"/>
    </location>
</feature>
<dbReference type="GO" id="GO:0006355">
    <property type="term" value="P:regulation of DNA-templated transcription"/>
    <property type="evidence" value="ECO:0007669"/>
    <property type="project" value="UniProtKB-UniRule"/>
</dbReference>
<comment type="caution">
    <text evidence="5">The sequence shown here is derived from an EMBL/GenBank/DDBJ whole genome shotgun (WGS) entry which is preliminary data.</text>
</comment>
<dbReference type="PROSITE" id="PS50158">
    <property type="entry name" value="ZF_CCHC"/>
    <property type="match status" value="1"/>
</dbReference>
<keyword evidence="2" id="KW-0539">Nucleus</keyword>
<dbReference type="InterPro" id="IPR001878">
    <property type="entry name" value="Znf_CCHC"/>
</dbReference>
<comment type="function">
    <text evidence="2">Putative transcription activator involved in regulating light control of development.</text>
</comment>
<keyword evidence="2" id="KW-0479">Metal-binding</keyword>
<comment type="similarity">
    <text evidence="2">Belongs to the FHY3/FAR1 family.</text>
</comment>
<dbReference type="PANTHER" id="PTHR31669">
    <property type="entry name" value="PROTEIN FAR1-RELATED SEQUENCE 10-RELATED"/>
    <property type="match status" value="1"/>
</dbReference>
<dbReference type="PANTHER" id="PTHR31669:SF283">
    <property type="entry name" value="PROTEIN FAR1-RELATED SEQUENCE"/>
    <property type="match status" value="1"/>
</dbReference>
<accession>A0ABD1V807</accession>
<dbReference type="GO" id="GO:0008270">
    <property type="term" value="F:zinc ion binding"/>
    <property type="evidence" value="ECO:0007669"/>
    <property type="project" value="UniProtKB-UniRule"/>
</dbReference>